<keyword evidence="1" id="KW-0378">Hydrolase</keyword>
<dbReference type="InterPro" id="IPR017850">
    <property type="entry name" value="Alkaline_phosphatase_core_sf"/>
</dbReference>
<protein>
    <submittedName>
        <fullName evidence="1">Arylsulfatase</fullName>
        <ecNumber evidence="1">3.1.6.1</ecNumber>
    </submittedName>
</protein>
<evidence type="ECO:0000313" key="1">
    <source>
        <dbReference type="EMBL" id="EOR94614.1"/>
    </source>
</evidence>
<proteinExistence type="predicted"/>
<organism evidence="1 2">
    <name type="scientific">Arcticibacter svalbardensis MN12-7</name>
    <dbReference type="NCBI Taxonomy" id="1150600"/>
    <lineage>
        <taxon>Bacteria</taxon>
        <taxon>Pseudomonadati</taxon>
        <taxon>Bacteroidota</taxon>
        <taxon>Sphingobacteriia</taxon>
        <taxon>Sphingobacteriales</taxon>
        <taxon>Sphingobacteriaceae</taxon>
        <taxon>Arcticibacter</taxon>
    </lineage>
</organism>
<dbReference type="EMBL" id="AQPN01000079">
    <property type="protein sequence ID" value="EOR94614.1"/>
    <property type="molecule type" value="Genomic_DNA"/>
</dbReference>
<keyword evidence="2" id="KW-1185">Reference proteome</keyword>
<dbReference type="RefSeq" id="WP_016195446.1">
    <property type="nucleotide sequence ID" value="NZ_AQPN01000079.1"/>
</dbReference>
<dbReference type="Gene3D" id="3.30.1120.10">
    <property type="match status" value="1"/>
</dbReference>
<dbReference type="SUPFAM" id="SSF53649">
    <property type="entry name" value="Alkaline phosphatase-like"/>
    <property type="match status" value="1"/>
</dbReference>
<dbReference type="GO" id="GO:0004065">
    <property type="term" value="F:arylsulfatase activity"/>
    <property type="evidence" value="ECO:0007669"/>
    <property type="project" value="UniProtKB-EC"/>
</dbReference>
<dbReference type="Proteomes" id="UP000014174">
    <property type="component" value="Unassembled WGS sequence"/>
</dbReference>
<comment type="caution">
    <text evidence="1">The sequence shown here is derived from an EMBL/GenBank/DDBJ whole genome shotgun (WGS) entry which is preliminary data.</text>
</comment>
<gene>
    <name evidence="1" type="ORF">ADIARSV_2212</name>
</gene>
<evidence type="ECO:0000313" key="2">
    <source>
        <dbReference type="Proteomes" id="UP000014174"/>
    </source>
</evidence>
<dbReference type="EC" id="3.1.6.1" evidence="1"/>
<sequence>MGLILLIFGKGDFKKEPRETILYYFGVNNLNGVRKGNWKLVLPHKWGSYNTQPGNDGDMGKKISMAVEKAQLYDMSRDPGERYNVSDTYPDKVKELMLVVDKAREEMGDLNVGFAKCSGSRDSGKVKK</sequence>
<dbReference type="STRING" id="1150600.ADIARSV_2212"/>
<dbReference type="OrthoDB" id="9765065at2"/>
<dbReference type="Pfam" id="PF14707">
    <property type="entry name" value="Sulfatase_C"/>
    <property type="match status" value="1"/>
</dbReference>
<accession>R9H069</accession>
<dbReference type="eggNOG" id="COG3119">
    <property type="taxonomic scope" value="Bacteria"/>
</dbReference>
<name>R9H069_9SPHI</name>
<dbReference type="AlphaFoldDB" id="R9H069"/>
<reference evidence="1 2" key="1">
    <citation type="journal article" date="2013" name="Genome Announc.">
        <title>Draft Genome Sequence of Arcticibacter svalbardensis Strain MN12-7T, a Member of the Family Sphingobacteriaceae Isolated from an Arctic Soil Sample.</title>
        <authorList>
            <person name="Shivaji S."/>
            <person name="Ara S."/>
            <person name="Prasad S."/>
            <person name="Manasa B.P."/>
            <person name="Begum Z."/>
            <person name="Singh A."/>
            <person name="Kumar Pinnaka A."/>
        </authorList>
    </citation>
    <scope>NUCLEOTIDE SEQUENCE [LARGE SCALE GENOMIC DNA]</scope>
    <source>
        <strain evidence="1 2">MN12-7</strain>
    </source>
</reference>